<comment type="caution">
    <text evidence="13">The sequence shown here is derived from an EMBL/GenBank/DDBJ whole genome shotgun (WGS) entry which is preliminary data.</text>
</comment>
<dbReference type="Gene3D" id="3.40.366.10">
    <property type="entry name" value="Malonyl-Coenzyme A Acyl Carrier Protein, domain 2"/>
    <property type="match status" value="1"/>
</dbReference>
<dbReference type="InterPro" id="IPR020806">
    <property type="entry name" value="PKS_PP-bd"/>
</dbReference>
<evidence type="ECO:0000256" key="7">
    <source>
        <dbReference type="ARBA" id="ARBA00023315"/>
    </source>
</evidence>
<dbReference type="FunFam" id="1.10.1200.10:FF:000007">
    <property type="entry name" value="Probable polyketide synthase pks17"/>
    <property type="match status" value="2"/>
</dbReference>
<dbReference type="GO" id="GO:0008270">
    <property type="term" value="F:zinc ion binding"/>
    <property type="evidence" value="ECO:0007669"/>
    <property type="project" value="InterPro"/>
</dbReference>
<evidence type="ECO:0000256" key="1">
    <source>
        <dbReference type="ARBA" id="ARBA00004792"/>
    </source>
</evidence>
<dbReference type="GO" id="GO:0033068">
    <property type="term" value="P:macrolide biosynthetic process"/>
    <property type="evidence" value="ECO:0007669"/>
    <property type="project" value="UniProtKB-ARBA"/>
</dbReference>
<dbReference type="FunFam" id="3.40.366.10:FF:000002">
    <property type="entry name" value="Probable polyketide synthase 2"/>
    <property type="match status" value="1"/>
</dbReference>
<dbReference type="InterPro" id="IPR016036">
    <property type="entry name" value="Malonyl_transacylase_ACP-bd"/>
</dbReference>
<dbReference type="CDD" id="cd05195">
    <property type="entry name" value="enoyl_red"/>
    <property type="match status" value="2"/>
</dbReference>
<dbReference type="Pfam" id="PF14765">
    <property type="entry name" value="PS-DH"/>
    <property type="match status" value="1"/>
</dbReference>
<dbReference type="SUPFAM" id="SSF47336">
    <property type="entry name" value="ACP-like"/>
    <property type="match status" value="2"/>
</dbReference>
<dbReference type="PROSITE" id="PS52019">
    <property type="entry name" value="PKS_MFAS_DH"/>
    <property type="match status" value="1"/>
</dbReference>
<feature type="domain" description="PKS/mFAS DH" evidence="12">
    <location>
        <begin position="1797"/>
        <end position="2069"/>
    </location>
</feature>
<dbReference type="Gene3D" id="3.40.47.10">
    <property type="match status" value="1"/>
</dbReference>
<evidence type="ECO:0000259" key="10">
    <source>
        <dbReference type="PROSITE" id="PS50075"/>
    </source>
</evidence>
<dbReference type="SMART" id="SM00827">
    <property type="entry name" value="PKS_AT"/>
    <property type="match status" value="1"/>
</dbReference>
<evidence type="ECO:0000256" key="2">
    <source>
        <dbReference type="ARBA" id="ARBA00022450"/>
    </source>
</evidence>
<dbReference type="SUPFAM" id="SSF53901">
    <property type="entry name" value="Thiolase-like"/>
    <property type="match status" value="1"/>
</dbReference>
<dbReference type="Pfam" id="PF08240">
    <property type="entry name" value="ADH_N"/>
    <property type="match status" value="2"/>
</dbReference>
<dbReference type="SUPFAM" id="SSF51735">
    <property type="entry name" value="NAD(P)-binding Rossmann-fold domains"/>
    <property type="match status" value="6"/>
</dbReference>
<dbReference type="Pfam" id="PF00550">
    <property type="entry name" value="PP-binding"/>
    <property type="match status" value="2"/>
</dbReference>
<evidence type="ECO:0000259" key="11">
    <source>
        <dbReference type="PROSITE" id="PS52004"/>
    </source>
</evidence>
<dbReference type="FunFam" id="3.90.180.10:FF:000032">
    <property type="entry name" value="Probable polyketide synthase pks1"/>
    <property type="match status" value="2"/>
</dbReference>
<dbReference type="InterPro" id="IPR013968">
    <property type="entry name" value="PKS_KR"/>
</dbReference>
<feature type="domain" description="Carrier" evidence="10">
    <location>
        <begin position="2890"/>
        <end position="2965"/>
    </location>
</feature>
<keyword evidence="7" id="KW-0012">Acyltransferase</keyword>
<evidence type="ECO:0000256" key="8">
    <source>
        <dbReference type="PROSITE-ProRule" id="PRU01363"/>
    </source>
</evidence>
<dbReference type="Proteomes" id="UP000314251">
    <property type="component" value="Unassembled WGS sequence"/>
</dbReference>
<evidence type="ECO:0000259" key="12">
    <source>
        <dbReference type="PROSITE" id="PS52019"/>
    </source>
</evidence>
<dbReference type="GO" id="GO:0006633">
    <property type="term" value="P:fatty acid biosynthetic process"/>
    <property type="evidence" value="ECO:0007669"/>
    <property type="project" value="InterPro"/>
</dbReference>
<dbReference type="RefSeq" id="WP_139675760.1">
    <property type="nucleotide sequence ID" value="NZ_VDLY02000037.1"/>
</dbReference>
<sequence>MDWDALPSVPEPPRASWAVLDGRRSGLGGRLAGVEEVTDVAEFAELTGAAPDVLLLAAHGNDDPADEHGAEARHAGVAAVLEVVRTWLADERFATTRLVVATRHAVRVGPQDEVVPARAAVWGLVRSAQAEHPGRLVLVDLDDQDASWAALPGLLAGDGEQFALRAGTAHVPRLGRVAGRGELAVPEGVDWRLDVTEPGTLDSVALLPRPEGDRELLPHEVRIEVRAAGVNFRDVLISLGMYPGEALLGSEGAGIVVETGSGVAGLRPGDRVMGLFSDGAGRESVTDHRLVTPIPAGWSFAQAAATPIVFLTAYYGLVDLAKLRAGESLLVHAAAGGVGMAAVQLARHLGAEVFGTASTGKWGTLRELGLPQERIANSRTLDFADEFLAATEGRGVDVVLDSLAREFVDASFRLLPRGGRFLEMGKTDIRDPERVAADFPGVAYQAFDLMEAGAERIQEMLVALVELFERGVLRPLPVTAWDVRQAADAFRYLSQARHVGKVVLTVPRPLDRAGTVLVTGGTGSLGSLVARHLVAEHGVRHLLLTSRRGSEAPGAGELVAELTELGAEVTVAACDAADRDALAALLAGVPDAHPLTAVVHTAGVLDDGTVAAMTPAQLNGVLRAKADAAWHLHELTRDADLAEFVLFSSLAGTLGGPGQANYAAANAYLDALAQLRRRAGLPAASLVWGLWDNPDGMTGGLGEVDLARMRRGGLLPLDSALGLALFDAARAQARAVPVLVRLDRAALRAGAEAGTVAPMLRALAGTPPRRAATSAGGAGAAGGAGGAKGGEAALVARLGALAPAEQREQVRDLVREQAAAVLGHTSLEAIDPAKSFGDLGFDSLASVELRNRMTAATGLQLPVTVVFDYPTADAMGAFVLGELIESATVTAAPAARAETAASDEPIAIVSMACRFPGDASTPEELWRVVLDGVDTIADFPTDRGWDLENLYDPDPDHPGTSYTRHGGFLYDAGEFDAEFFGISPREAIAMDPQQRLLLETSWEAVERAGIDPTSLRGSRTGVFAGVIAGDYASQLGHIPDDLAGYLSTGTTGSVATGRISYTFGLEGPAITVDTACSSSLVALHLAAQALRSGECSLALAGGVTVMATPNSFIEFSRQRGLAPDGRCKAFASGADGTGWGEGVGMVLLEKLSDAEANGHRVLAVIRGSAVNQDGASSQLSAPNGPSQQRVIRQALANARLEPADVDAVEAHGTGTTLGDPIEAQALLATYGQGRDAERPLWLGSLKSNIGHTLAAAGVAGVIKMVQAMRHGVLPKTLHVDRPSEHVDWSSGTVALLTEARPWPEAGRPRRAAVSSFGISGTNAHLILEQAPEPEPVAESAVAPEPGLPVLLSAKSREALADQATRLLTHLEREPELTPATLAPALIHRTHFDHRAGIIAHTRDELLTGLTALANGQEHTTLITGTPTPGKTVFIYPGQGSQWPGMGAQLAQTHPTFAQALHDCTDALQPHTNWNLIDTLNQQPGAATLDRVDVVQPALWAMMIALTRLWQHHDIHPDAVVGHSQGEIAAAHIAGALTLEDSAKIIALRSQAITTLTQPGGMLSIALPATHITPLLTHHPDLHIAALNSPTSTVIAGNPTQLDTLQQHLTTHDIRHRRIPVNYASHTPHVEPLQQPLTNLLKNIQPQPATTPFHSTATPTNHPTDTTTLTATYWYTNLRQPVQLHPTILNLLNTGHTHYLEPSPHPGLTTLIQETIDTTPHHATTHHTLQRNNDTPTRIHTALTHTHTHTHNPTWHTPPTTQPTTTPPTYPFQHHHYWLTADQGVTDAAQLGLATTGHPLLPAMTSLGEDRGLLLTGRVSLATHPWLADHAVSGTVILPGTGLLDLALHAGERAGAPHVEELTLEAPLVLAESGGLHLQVVVGGEDERGGRSVDVYSRADDAEPDVPWTRHATGALTATAPAGEAAELAAWPPPGAEPLELDGAYERLAAGGYVYGPMFQGLNAAWRDGDDLYVEVALPEDVDPEGHAVHPALLDAVLHVLALQESGDAPRLPFSWSGVALEAVGATALRARLRSVDEETLTLSLADTEGQPVARVEALTVRPLPGGGLGDAARDRRRNLLAVEWLPAQVADESAVPGGGWAVVGAPEATAPLAAALREAGVTVAEHPEVTALAGGAAPDGVLFAVPAADPAPDAYATEDADAVPRTYRATTELLGALRESLATDALAEAALVVVTRGAVGTGVGEEVRDLAGAAVWGLVRSAQSEQPGRLTLLDLDGRDASWGVLANALTLDEPQLAVRFGAPLAPRLARVASDGVLEPPAGEENWRLGLTISGELDSLSLEAAPQRPLAEGQVRIAVRAGGVNFRDVLLALGMVPDDERPPIGEGAGVVLEVGPGVTGLKPGQRVMGLLAGGLGPVTVADRRLVTAMPPGMSFAEAAGVPVVYLTAYYGLRDLAGIRSGESLLVHAATGGVGMAAVQLARHWGVEVFGTASPAKWPTLRAMGLPESHIANSRTVEFSERLLAATEGRGVDVVLNSLAEDRVEASLRLLPRGGRFLEMGKTDIRDPEQVAADFPGVAYQAYDVLDAGPERIAEMFDELGELFARGVLRPAPVSAWDVRRAPEAIRHLSQARHVGKVILTVPRPLDPAGTVLVTGGTGVLGSLVARHLVAEHGVRRLLLTSRRGTASPGAEKLVAELAEWGAEATVAACDAADREALAELLATVPDAHPLTGVVHAAGVLDDGLLAAMTPERLATVLRPKVDAAWNLHELTRDLDLSAFVLFSSLAGTLGTAGQANYAAANGFLDGLAQHRRARGLPATSIAWGLWSEASAMTGELREEDLARLARGGLLPLSSEEGLELFDAAAGSHRAQLVAAPLDGGALAAAATRGELPPLLRGLVRAPVRRVVRATAGDGPSLADRLLRVPAAEQLALLVDLVRTNAAAVLGHPTSDAVGTDLAFKDLGFDSLTAVELRNRLGNTTGLRLPVGLVFDHPTPAALAEHLRRQLVPAQEATAASLLDELDRLESAGAPDLTDADTRARLEERLEAFLRQLRETQQADHHPAPQEEGVTERLGAASDDEIFEFIDNELGIS</sequence>
<keyword evidence="5" id="KW-0045">Antibiotic biosynthesis</keyword>
<dbReference type="Pfam" id="PF00698">
    <property type="entry name" value="Acyl_transf_1"/>
    <property type="match status" value="1"/>
</dbReference>
<dbReference type="Gene3D" id="3.10.129.110">
    <property type="entry name" value="Polyketide synthase dehydratase"/>
    <property type="match status" value="1"/>
</dbReference>
<dbReference type="Gene3D" id="3.30.70.3290">
    <property type="match status" value="1"/>
</dbReference>
<dbReference type="Pfam" id="PF00109">
    <property type="entry name" value="ketoacyl-synt"/>
    <property type="match status" value="1"/>
</dbReference>
<dbReference type="Gene3D" id="3.90.180.10">
    <property type="entry name" value="Medium-chain alcohol dehydrogenases, catalytic domain"/>
    <property type="match status" value="2"/>
</dbReference>
<evidence type="ECO:0000256" key="9">
    <source>
        <dbReference type="SAM" id="MobiDB-lite"/>
    </source>
</evidence>
<dbReference type="InterPro" id="IPR042104">
    <property type="entry name" value="PKS_dehydratase_sf"/>
</dbReference>
<dbReference type="InterPro" id="IPR049551">
    <property type="entry name" value="PKS_DH_C"/>
</dbReference>
<dbReference type="InterPro" id="IPR016035">
    <property type="entry name" value="Acyl_Trfase/lysoPLipase"/>
</dbReference>
<dbReference type="FunFam" id="3.40.50.720:FF:000209">
    <property type="entry name" value="Polyketide synthase Pks12"/>
    <property type="match status" value="2"/>
</dbReference>
<dbReference type="InterPro" id="IPR014043">
    <property type="entry name" value="Acyl_transferase_dom"/>
</dbReference>
<dbReference type="InterPro" id="IPR009081">
    <property type="entry name" value="PP-bd_ACP"/>
</dbReference>
<dbReference type="SMART" id="SM00826">
    <property type="entry name" value="PKS_DH"/>
    <property type="match status" value="1"/>
</dbReference>
<dbReference type="PROSITE" id="PS00012">
    <property type="entry name" value="PHOSPHOPANTETHEINE"/>
    <property type="match status" value="2"/>
</dbReference>
<proteinExistence type="predicted"/>
<name>A0A5N5ZQ31_9ACTN</name>
<feature type="compositionally biased region" description="Basic and acidic residues" evidence="9">
    <location>
        <begin position="3013"/>
        <end position="3023"/>
    </location>
</feature>
<dbReference type="Gene3D" id="3.40.50.11460">
    <property type="match status" value="2"/>
</dbReference>
<dbReference type="Pfam" id="PF13602">
    <property type="entry name" value="ADH_zinc_N_2"/>
    <property type="match status" value="2"/>
</dbReference>
<dbReference type="InterPro" id="IPR036291">
    <property type="entry name" value="NAD(P)-bd_dom_sf"/>
</dbReference>
<dbReference type="PROSITE" id="PS50075">
    <property type="entry name" value="CARRIER"/>
    <property type="match status" value="2"/>
</dbReference>
<dbReference type="InterPro" id="IPR018201">
    <property type="entry name" value="Ketoacyl_synth_AS"/>
</dbReference>
<dbReference type="InterPro" id="IPR050091">
    <property type="entry name" value="PKS_NRPS_Biosynth_Enz"/>
</dbReference>
<dbReference type="SUPFAM" id="SSF55048">
    <property type="entry name" value="Probable ACP-binding domain of malonyl-CoA ACP transacylase"/>
    <property type="match status" value="1"/>
</dbReference>
<dbReference type="GO" id="GO:0031177">
    <property type="term" value="F:phosphopantetheine binding"/>
    <property type="evidence" value="ECO:0007669"/>
    <property type="project" value="InterPro"/>
</dbReference>
<dbReference type="PROSITE" id="PS00606">
    <property type="entry name" value="KS3_1"/>
    <property type="match status" value="1"/>
</dbReference>
<dbReference type="InterPro" id="IPR049552">
    <property type="entry name" value="PKS_DH_N"/>
</dbReference>
<dbReference type="InterPro" id="IPR020807">
    <property type="entry name" value="PKS_DH"/>
</dbReference>
<dbReference type="FunFam" id="3.40.47.10:FF:000019">
    <property type="entry name" value="Polyketide synthase type I"/>
    <property type="match status" value="1"/>
</dbReference>
<evidence type="ECO:0000256" key="4">
    <source>
        <dbReference type="ARBA" id="ARBA00022679"/>
    </source>
</evidence>
<feature type="region of interest" description="Disordered" evidence="9">
    <location>
        <begin position="1745"/>
        <end position="1765"/>
    </location>
</feature>
<keyword evidence="3" id="KW-0597">Phosphoprotein</keyword>
<dbReference type="SMART" id="SM00825">
    <property type="entry name" value="PKS_KS"/>
    <property type="match status" value="1"/>
</dbReference>
<dbReference type="InterPro" id="IPR002364">
    <property type="entry name" value="Quin_OxRdtase/zeta-crystal_CS"/>
</dbReference>
<feature type="region of interest" description="C-terminal hotdog fold" evidence="8">
    <location>
        <begin position="1935"/>
        <end position="2069"/>
    </location>
</feature>
<evidence type="ECO:0000256" key="5">
    <source>
        <dbReference type="ARBA" id="ARBA00023194"/>
    </source>
</evidence>
<dbReference type="PROSITE" id="PS52004">
    <property type="entry name" value="KS3_2"/>
    <property type="match status" value="1"/>
</dbReference>
<dbReference type="InterPro" id="IPR020843">
    <property type="entry name" value="ER"/>
</dbReference>
<evidence type="ECO:0000256" key="6">
    <source>
        <dbReference type="ARBA" id="ARBA00023268"/>
    </source>
</evidence>
<dbReference type="OrthoDB" id="9778690at2"/>
<dbReference type="InterPro" id="IPR032821">
    <property type="entry name" value="PKS_assoc"/>
</dbReference>
<dbReference type="Pfam" id="PF08659">
    <property type="entry name" value="KR"/>
    <property type="match status" value="2"/>
</dbReference>
<dbReference type="Pfam" id="PF21089">
    <property type="entry name" value="PKS_DH_N"/>
    <property type="match status" value="1"/>
</dbReference>
<dbReference type="SMART" id="SM01294">
    <property type="entry name" value="PKS_PP_betabranch"/>
    <property type="match status" value="2"/>
</dbReference>
<keyword evidence="4" id="KW-0808">Transferase</keyword>
<dbReference type="InterPro" id="IPR011032">
    <property type="entry name" value="GroES-like_sf"/>
</dbReference>
<dbReference type="SUPFAM" id="SSF52151">
    <property type="entry name" value="FabD/lysophospholipase-like"/>
    <property type="match status" value="1"/>
</dbReference>
<dbReference type="Pfam" id="PF16197">
    <property type="entry name" value="KAsynt_C_assoc"/>
    <property type="match status" value="1"/>
</dbReference>
<dbReference type="SMART" id="SM00829">
    <property type="entry name" value="PKS_ER"/>
    <property type="match status" value="2"/>
</dbReference>
<evidence type="ECO:0000313" key="13">
    <source>
        <dbReference type="EMBL" id="KAB8157038.1"/>
    </source>
</evidence>
<keyword evidence="14" id="KW-1185">Reference proteome</keyword>
<dbReference type="InterPro" id="IPR001227">
    <property type="entry name" value="Ac_transferase_dom_sf"/>
</dbReference>
<feature type="compositionally biased region" description="Low complexity" evidence="9">
    <location>
        <begin position="1745"/>
        <end position="1763"/>
    </location>
</feature>
<dbReference type="SMART" id="SM00823">
    <property type="entry name" value="PKS_PP"/>
    <property type="match status" value="2"/>
</dbReference>
<dbReference type="InterPro" id="IPR014031">
    <property type="entry name" value="Ketoacyl_synth_C"/>
</dbReference>
<dbReference type="GO" id="GO:0004312">
    <property type="term" value="F:fatty acid synthase activity"/>
    <property type="evidence" value="ECO:0007669"/>
    <property type="project" value="TreeGrafter"/>
</dbReference>
<dbReference type="InterPro" id="IPR016039">
    <property type="entry name" value="Thiolase-like"/>
</dbReference>
<feature type="active site" description="Proton donor; for dehydratase activity" evidence="8">
    <location>
        <position position="1994"/>
    </location>
</feature>
<feature type="active site" description="Proton acceptor; for dehydratase activity" evidence="8">
    <location>
        <position position="1829"/>
    </location>
</feature>
<dbReference type="InterPro" id="IPR057326">
    <property type="entry name" value="KR_dom"/>
</dbReference>
<dbReference type="InterPro" id="IPR055123">
    <property type="entry name" value="SpnB-like_Rossmann"/>
</dbReference>
<dbReference type="InterPro" id="IPR013154">
    <property type="entry name" value="ADH-like_N"/>
</dbReference>
<protein>
    <submittedName>
        <fullName evidence="13">SDR family NAD(P)-dependent oxidoreductase</fullName>
    </submittedName>
</protein>
<dbReference type="InterPro" id="IPR006162">
    <property type="entry name" value="Ppantetheine_attach_site"/>
</dbReference>
<dbReference type="SMART" id="SM00822">
    <property type="entry name" value="PKS_KR"/>
    <property type="match status" value="2"/>
</dbReference>
<feature type="region of interest" description="N-terminal hotdog fold" evidence="8">
    <location>
        <begin position="1797"/>
        <end position="1922"/>
    </location>
</feature>
<dbReference type="PROSITE" id="PS01162">
    <property type="entry name" value="QOR_ZETA_CRYSTAL"/>
    <property type="match status" value="1"/>
</dbReference>
<dbReference type="GO" id="GO:0004315">
    <property type="term" value="F:3-oxoacyl-[acyl-carrier-protein] synthase activity"/>
    <property type="evidence" value="ECO:0007669"/>
    <property type="project" value="InterPro"/>
</dbReference>
<comment type="pathway">
    <text evidence="1">Antibiotic biosynthesis.</text>
</comment>
<keyword evidence="2" id="KW-0596">Phosphopantetheine</keyword>
<dbReference type="CDD" id="cd00833">
    <property type="entry name" value="PKS"/>
    <property type="match status" value="1"/>
</dbReference>
<dbReference type="InterPro" id="IPR036736">
    <property type="entry name" value="ACP-like_sf"/>
</dbReference>
<keyword evidence="6" id="KW-0511">Multifunctional enzyme</keyword>
<dbReference type="InterPro" id="IPR020841">
    <property type="entry name" value="PKS_Beta-ketoAc_synthase_dom"/>
</dbReference>
<dbReference type="InterPro" id="IPR014030">
    <property type="entry name" value="Ketoacyl_synth_N"/>
</dbReference>
<feature type="domain" description="Carrier" evidence="10">
    <location>
        <begin position="808"/>
        <end position="883"/>
    </location>
</feature>
<feature type="domain" description="Ketosynthase family 3 (KS3)" evidence="11">
    <location>
        <begin position="903"/>
        <end position="1329"/>
    </location>
</feature>
<dbReference type="EMBL" id="VDLY02000037">
    <property type="protein sequence ID" value="KAB8157038.1"/>
    <property type="molecule type" value="Genomic_DNA"/>
</dbReference>
<dbReference type="Pfam" id="PF02801">
    <property type="entry name" value="Ketoacyl-synt_C"/>
    <property type="match status" value="1"/>
</dbReference>
<evidence type="ECO:0000256" key="3">
    <source>
        <dbReference type="ARBA" id="ARBA00022553"/>
    </source>
</evidence>
<dbReference type="GO" id="GO:0016491">
    <property type="term" value="F:oxidoreductase activity"/>
    <property type="evidence" value="ECO:0007669"/>
    <property type="project" value="InterPro"/>
</dbReference>
<organism evidence="13 14">
    <name type="scientific">Streptomyces mimosae</name>
    <dbReference type="NCBI Taxonomy" id="2586635"/>
    <lineage>
        <taxon>Bacteria</taxon>
        <taxon>Bacillati</taxon>
        <taxon>Actinomycetota</taxon>
        <taxon>Actinomycetes</taxon>
        <taxon>Kitasatosporales</taxon>
        <taxon>Streptomycetaceae</taxon>
        <taxon>Streptomyces</taxon>
    </lineage>
</organism>
<reference evidence="13" key="1">
    <citation type="submission" date="2019-10" db="EMBL/GenBank/DDBJ databases">
        <title>Nonomuraea sp. nov., isolated from Phyllanthus amarus.</title>
        <authorList>
            <person name="Klykleung N."/>
            <person name="Tanasupawat S."/>
        </authorList>
    </citation>
    <scope>NUCLEOTIDE SEQUENCE [LARGE SCALE GENOMIC DNA]</scope>
    <source>
        <strain evidence="13">3MP-10</strain>
    </source>
</reference>
<feature type="region of interest" description="Disordered" evidence="9">
    <location>
        <begin position="3013"/>
        <end position="3032"/>
    </location>
</feature>
<dbReference type="SUPFAM" id="SSF50129">
    <property type="entry name" value="GroES-like"/>
    <property type="match status" value="2"/>
</dbReference>
<dbReference type="CDD" id="cd08956">
    <property type="entry name" value="KR_3_FAS_SDR_x"/>
    <property type="match status" value="2"/>
</dbReference>
<dbReference type="Gene3D" id="3.40.50.720">
    <property type="entry name" value="NAD(P)-binding Rossmann-like Domain"/>
    <property type="match status" value="2"/>
</dbReference>
<dbReference type="Gene3D" id="1.10.1200.10">
    <property type="entry name" value="ACP-like"/>
    <property type="match status" value="2"/>
</dbReference>
<dbReference type="PANTHER" id="PTHR43775">
    <property type="entry name" value="FATTY ACID SYNTHASE"/>
    <property type="match status" value="1"/>
</dbReference>
<accession>A0A5N5ZQ31</accession>
<dbReference type="PANTHER" id="PTHR43775:SF51">
    <property type="entry name" value="INACTIVE PHENOLPHTHIOCEROL SYNTHESIS POLYKETIDE SYNTHASE TYPE I PKS1-RELATED"/>
    <property type="match status" value="1"/>
</dbReference>
<dbReference type="Pfam" id="PF22953">
    <property type="entry name" value="SpnB_Rossmann"/>
    <property type="match status" value="2"/>
</dbReference>
<evidence type="ECO:0000313" key="14">
    <source>
        <dbReference type="Proteomes" id="UP000314251"/>
    </source>
</evidence>
<dbReference type="InterPro" id="IPR049900">
    <property type="entry name" value="PKS_mFAS_DH"/>
</dbReference>
<gene>
    <name evidence="13" type="ORF">FH607_030655</name>
</gene>